<keyword evidence="2" id="KW-1185">Reference proteome</keyword>
<gene>
    <name evidence="1" type="ORF">GCM10011532_31110</name>
</gene>
<sequence>MQNTNQLQTIELLKELYSRNCDDAIFYRNNSMVMKRILFKVFFERLGAQKASYCNGLKILILDRINSEEFYFNHVKPEEPNKLFINLYRKSILRECNRREKIALSSYCDLLKINTDQDIKHILVTHKKEIQSILKEMRIMGVDKYSV</sequence>
<organism evidence="1 2">
    <name type="scientific">Christiangramia forsetii</name>
    <dbReference type="NCBI Taxonomy" id="411153"/>
    <lineage>
        <taxon>Bacteria</taxon>
        <taxon>Pseudomonadati</taxon>
        <taxon>Bacteroidota</taxon>
        <taxon>Flavobacteriia</taxon>
        <taxon>Flavobacteriales</taxon>
        <taxon>Flavobacteriaceae</taxon>
        <taxon>Christiangramia</taxon>
    </lineage>
</organism>
<comment type="caution">
    <text evidence="1">The sequence shown here is derived from an EMBL/GenBank/DDBJ whole genome shotgun (WGS) entry which is preliminary data.</text>
</comment>
<dbReference type="InterPro" id="IPR012347">
    <property type="entry name" value="Ferritin-like"/>
</dbReference>
<name>A0ABQ1WVA2_9FLAO</name>
<reference evidence="2" key="1">
    <citation type="journal article" date="2019" name="Int. J. Syst. Evol. Microbiol.">
        <title>The Global Catalogue of Microorganisms (GCM) 10K type strain sequencing project: providing services to taxonomists for standard genome sequencing and annotation.</title>
        <authorList>
            <consortium name="The Broad Institute Genomics Platform"/>
            <consortium name="The Broad Institute Genome Sequencing Center for Infectious Disease"/>
            <person name="Wu L."/>
            <person name="Ma J."/>
        </authorList>
    </citation>
    <scope>NUCLEOTIDE SEQUENCE [LARGE SCALE GENOMIC DNA]</scope>
    <source>
        <strain evidence="2">CGMCC 1.15422</strain>
    </source>
</reference>
<dbReference type="Proteomes" id="UP000605733">
    <property type="component" value="Unassembled WGS sequence"/>
</dbReference>
<evidence type="ECO:0000313" key="1">
    <source>
        <dbReference type="EMBL" id="GGG44934.1"/>
    </source>
</evidence>
<proteinExistence type="predicted"/>
<evidence type="ECO:0000313" key="2">
    <source>
        <dbReference type="Proteomes" id="UP000605733"/>
    </source>
</evidence>
<dbReference type="EMBL" id="BMIX01000010">
    <property type="protein sequence ID" value="GGG44934.1"/>
    <property type="molecule type" value="Genomic_DNA"/>
</dbReference>
<dbReference type="Gene3D" id="1.20.1260.10">
    <property type="match status" value="1"/>
</dbReference>
<accession>A0ABQ1WVA2</accession>
<protein>
    <submittedName>
        <fullName evidence="1">Uncharacterized protein</fullName>
    </submittedName>
</protein>